<evidence type="ECO:0000259" key="2">
    <source>
        <dbReference type="Pfam" id="PF14472"/>
    </source>
</evidence>
<dbReference type="Pfam" id="PF09851">
    <property type="entry name" value="SHOCT"/>
    <property type="match status" value="1"/>
</dbReference>
<evidence type="ECO:0000259" key="1">
    <source>
        <dbReference type="Pfam" id="PF09851"/>
    </source>
</evidence>
<organism evidence="3 4">
    <name type="scientific">Longimycelium tulufanense</name>
    <dbReference type="NCBI Taxonomy" id="907463"/>
    <lineage>
        <taxon>Bacteria</taxon>
        <taxon>Bacillati</taxon>
        <taxon>Actinomycetota</taxon>
        <taxon>Actinomycetes</taxon>
        <taxon>Pseudonocardiales</taxon>
        <taxon>Pseudonocardiaceae</taxon>
        <taxon>Longimycelium</taxon>
    </lineage>
</organism>
<dbReference type="Proteomes" id="UP000637578">
    <property type="component" value="Unassembled WGS sequence"/>
</dbReference>
<comment type="caution">
    <text evidence="3">The sequence shown here is derived from an EMBL/GenBank/DDBJ whole genome shotgun (WGS) entry which is preliminary data.</text>
</comment>
<gene>
    <name evidence="3" type="ORF">GCM10012275_54680</name>
</gene>
<feature type="domain" description="SHOCT" evidence="1">
    <location>
        <begin position="130"/>
        <end position="157"/>
    </location>
</feature>
<evidence type="ECO:0008006" key="5">
    <source>
        <dbReference type="Google" id="ProtNLM"/>
    </source>
</evidence>
<name>A0A8J3FXW2_9PSEU</name>
<feature type="domain" description="DUF4429" evidence="2">
    <location>
        <begin position="18"/>
        <end position="111"/>
    </location>
</feature>
<sequence>MSQPAQPMEVKGHNGTVVFDGQFVSIERKGFLARISTGKGSKRIPVKSLTAVHFKPAGPLMNGYIEFVFSGAEETKSGFGTATIDAAKNENAVLFTRGQLPVFEALRDAVEAAMVAPAPTASAGSVSTADELAKLAEQHKQGVLSDEDFAAAKARLLG</sequence>
<dbReference type="Pfam" id="PF14472">
    <property type="entry name" value="DUF4429"/>
    <property type="match status" value="1"/>
</dbReference>
<protein>
    <recommendedName>
        <fullName evidence="5">SHOCT domain-containing protein</fullName>
    </recommendedName>
</protein>
<accession>A0A8J3FXW2</accession>
<reference evidence="3" key="2">
    <citation type="submission" date="2020-09" db="EMBL/GenBank/DDBJ databases">
        <authorList>
            <person name="Sun Q."/>
            <person name="Zhou Y."/>
        </authorList>
    </citation>
    <scope>NUCLEOTIDE SEQUENCE</scope>
    <source>
        <strain evidence="3">CGMCC 4.5737</strain>
    </source>
</reference>
<reference evidence="3" key="1">
    <citation type="journal article" date="2014" name="Int. J. Syst. Evol. Microbiol.">
        <title>Complete genome sequence of Corynebacterium casei LMG S-19264T (=DSM 44701T), isolated from a smear-ripened cheese.</title>
        <authorList>
            <consortium name="US DOE Joint Genome Institute (JGI-PGF)"/>
            <person name="Walter F."/>
            <person name="Albersmeier A."/>
            <person name="Kalinowski J."/>
            <person name="Ruckert C."/>
        </authorList>
    </citation>
    <scope>NUCLEOTIDE SEQUENCE</scope>
    <source>
        <strain evidence="3">CGMCC 4.5737</strain>
    </source>
</reference>
<proteinExistence type="predicted"/>
<dbReference type="AlphaFoldDB" id="A0A8J3FXW2"/>
<keyword evidence="4" id="KW-1185">Reference proteome</keyword>
<dbReference type="EMBL" id="BMMK01000038">
    <property type="protein sequence ID" value="GGM77102.1"/>
    <property type="molecule type" value="Genomic_DNA"/>
</dbReference>
<dbReference type="InterPro" id="IPR018649">
    <property type="entry name" value="SHOCT"/>
</dbReference>
<dbReference type="InterPro" id="IPR027860">
    <property type="entry name" value="DUF4429"/>
</dbReference>
<evidence type="ECO:0000313" key="3">
    <source>
        <dbReference type="EMBL" id="GGM77102.1"/>
    </source>
</evidence>
<evidence type="ECO:0000313" key="4">
    <source>
        <dbReference type="Proteomes" id="UP000637578"/>
    </source>
</evidence>